<gene>
    <name evidence="1" type="ORF">M378DRAFT_164839</name>
</gene>
<evidence type="ECO:0000313" key="1">
    <source>
        <dbReference type="EMBL" id="KIL63149.1"/>
    </source>
</evidence>
<protein>
    <submittedName>
        <fullName evidence="1">Uncharacterized protein</fullName>
    </submittedName>
</protein>
<dbReference type="Proteomes" id="UP000054549">
    <property type="component" value="Unassembled WGS sequence"/>
</dbReference>
<keyword evidence="2" id="KW-1185">Reference proteome</keyword>
<dbReference type="HOGENOM" id="CLU_3001858_0_0_1"/>
<accession>A0A0C2T920</accession>
<organism evidence="1 2">
    <name type="scientific">Amanita muscaria (strain Koide BX008)</name>
    <dbReference type="NCBI Taxonomy" id="946122"/>
    <lineage>
        <taxon>Eukaryota</taxon>
        <taxon>Fungi</taxon>
        <taxon>Dikarya</taxon>
        <taxon>Basidiomycota</taxon>
        <taxon>Agaricomycotina</taxon>
        <taxon>Agaricomycetes</taxon>
        <taxon>Agaricomycetidae</taxon>
        <taxon>Agaricales</taxon>
        <taxon>Pluteineae</taxon>
        <taxon>Amanitaceae</taxon>
        <taxon>Amanita</taxon>
    </lineage>
</organism>
<evidence type="ECO:0000313" key="2">
    <source>
        <dbReference type="Proteomes" id="UP000054549"/>
    </source>
</evidence>
<feature type="non-terminal residue" evidence="1">
    <location>
        <position position="58"/>
    </location>
</feature>
<dbReference type="AlphaFoldDB" id="A0A0C2T920"/>
<dbReference type="InParanoid" id="A0A0C2T920"/>
<sequence>MRAWETSVRTLVSSLKASGEFNTAVSGYYSLIECIGARGYGKGLRSSTDTRYAADHRA</sequence>
<dbReference type="EMBL" id="KN818262">
    <property type="protein sequence ID" value="KIL63149.1"/>
    <property type="molecule type" value="Genomic_DNA"/>
</dbReference>
<name>A0A0C2T920_AMAMK</name>
<reference evidence="1 2" key="1">
    <citation type="submission" date="2014-04" db="EMBL/GenBank/DDBJ databases">
        <title>Evolutionary Origins and Diversification of the Mycorrhizal Mutualists.</title>
        <authorList>
            <consortium name="DOE Joint Genome Institute"/>
            <consortium name="Mycorrhizal Genomics Consortium"/>
            <person name="Kohler A."/>
            <person name="Kuo A."/>
            <person name="Nagy L.G."/>
            <person name="Floudas D."/>
            <person name="Copeland A."/>
            <person name="Barry K.W."/>
            <person name="Cichocki N."/>
            <person name="Veneault-Fourrey C."/>
            <person name="LaButti K."/>
            <person name="Lindquist E.A."/>
            <person name="Lipzen A."/>
            <person name="Lundell T."/>
            <person name="Morin E."/>
            <person name="Murat C."/>
            <person name="Riley R."/>
            <person name="Ohm R."/>
            <person name="Sun H."/>
            <person name="Tunlid A."/>
            <person name="Henrissat B."/>
            <person name="Grigoriev I.V."/>
            <person name="Hibbett D.S."/>
            <person name="Martin F."/>
        </authorList>
    </citation>
    <scope>NUCLEOTIDE SEQUENCE [LARGE SCALE GENOMIC DNA]</scope>
    <source>
        <strain evidence="1 2">Koide BX008</strain>
    </source>
</reference>
<proteinExistence type="predicted"/>